<dbReference type="AlphaFoldDB" id="G0J393"/>
<dbReference type="RefSeq" id="WP_014018333.1">
    <property type="nucleotide sequence ID" value="NC_015914.1"/>
</dbReference>
<organism evidence="1 2">
    <name type="scientific">Cyclobacterium marinum (strain ATCC 25205 / DSM 745 / LMG 13164 / NCIMB 1802)</name>
    <name type="common">Flectobacillus marinus</name>
    <dbReference type="NCBI Taxonomy" id="880070"/>
    <lineage>
        <taxon>Bacteria</taxon>
        <taxon>Pseudomonadati</taxon>
        <taxon>Bacteroidota</taxon>
        <taxon>Cytophagia</taxon>
        <taxon>Cytophagales</taxon>
        <taxon>Cyclobacteriaceae</taxon>
        <taxon>Cyclobacterium</taxon>
    </lineage>
</organism>
<dbReference type="STRING" id="880070.Cycma_0252"/>
<proteinExistence type="predicted"/>
<evidence type="ECO:0000313" key="2">
    <source>
        <dbReference type="Proteomes" id="UP000001635"/>
    </source>
</evidence>
<name>G0J393_CYCMS</name>
<keyword evidence="2" id="KW-1185">Reference proteome</keyword>
<protein>
    <submittedName>
        <fullName evidence="1">Uncharacterized protein</fullName>
    </submittedName>
</protein>
<dbReference type="KEGG" id="cmr:Cycma_0252"/>
<accession>G0J393</accession>
<dbReference type="OrthoDB" id="9872851at2"/>
<sequence>MEKQSLITCLMVADAANDENIVKVRNIPDSVSLSSYFVPCMFLPEKGEIMESHEDTDQGHLLSYRIKVNIERDDRFHLDFFNKELLLYIETLNGERYYLGSKVNPCKMTYNKKSGASITDNNDTEIVFTHSIPL</sequence>
<dbReference type="HOGENOM" id="CLU_1892756_0_0_10"/>
<evidence type="ECO:0000313" key="1">
    <source>
        <dbReference type="EMBL" id="AEL24034.1"/>
    </source>
</evidence>
<reference evidence="2" key="1">
    <citation type="submission" date="2011-07" db="EMBL/GenBank/DDBJ databases">
        <title>The complete genome of Cyclobacterium marinum DSM 745.</title>
        <authorList>
            <person name="Lucas S."/>
            <person name="Han J."/>
            <person name="Lapidus A."/>
            <person name="Bruce D."/>
            <person name="Goodwin L."/>
            <person name="Pitluck S."/>
            <person name="Peters L."/>
            <person name="Kyrpides N."/>
            <person name="Mavromatis K."/>
            <person name="Ivanova N."/>
            <person name="Ovchinnikova G."/>
            <person name="Chertkov O."/>
            <person name="Detter J.C."/>
            <person name="Tapia R."/>
            <person name="Han C."/>
            <person name="Land M."/>
            <person name="Hauser L."/>
            <person name="Markowitz V."/>
            <person name="Cheng J.-F."/>
            <person name="Hugenholtz P."/>
            <person name="Woyke T."/>
            <person name="Wu D."/>
            <person name="Tindall B."/>
            <person name="Schuetze A."/>
            <person name="Brambilla E."/>
            <person name="Klenk H.-P."/>
            <person name="Eisen J.A."/>
        </authorList>
    </citation>
    <scope>NUCLEOTIDE SEQUENCE [LARGE SCALE GENOMIC DNA]</scope>
    <source>
        <strain evidence="2">ATCC 25205 / DSM 745 / LMG 13164 / NCIMB 1802</strain>
    </source>
</reference>
<dbReference type="Proteomes" id="UP000001635">
    <property type="component" value="Chromosome"/>
</dbReference>
<gene>
    <name evidence="1" type="ordered locus">Cycma_0252</name>
</gene>
<dbReference type="EMBL" id="CP002955">
    <property type="protein sequence ID" value="AEL24034.1"/>
    <property type="molecule type" value="Genomic_DNA"/>
</dbReference>